<dbReference type="SUPFAM" id="SSF51412">
    <property type="entry name" value="Inosine monophosphate dehydrogenase (IMPDH)"/>
    <property type="match status" value="1"/>
</dbReference>
<keyword evidence="5" id="KW-0503">Monooxygenase</keyword>
<dbReference type="EMBL" id="BMHV01000005">
    <property type="protein sequence ID" value="GGF58203.1"/>
    <property type="molecule type" value="Genomic_DNA"/>
</dbReference>
<evidence type="ECO:0000313" key="7">
    <source>
        <dbReference type="Proteomes" id="UP000632498"/>
    </source>
</evidence>
<keyword evidence="2" id="KW-0285">Flavoprotein</keyword>
<evidence type="ECO:0008006" key="8">
    <source>
        <dbReference type="Google" id="ProtNLM"/>
    </source>
</evidence>
<proteinExistence type="inferred from homology"/>
<reference evidence="6" key="2">
    <citation type="submission" date="2020-09" db="EMBL/GenBank/DDBJ databases">
        <authorList>
            <person name="Sun Q."/>
            <person name="Zhou Y."/>
        </authorList>
    </citation>
    <scope>NUCLEOTIDE SEQUENCE</scope>
    <source>
        <strain evidence="6">CGMCC 1.15254</strain>
    </source>
</reference>
<evidence type="ECO:0000256" key="1">
    <source>
        <dbReference type="ARBA" id="ARBA00009881"/>
    </source>
</evidence>
<dbReference type="Pfam" id="PF03060">
    <property type="entry name" value="NMO"/>
    <property type="match status" value="1"/>
</dbReference>
<organism evidence="6 7">
    <name type="scientific">Terasakiella brassicae</name>
    <dbReference type="NCBI Taxonomy" id="1634917"/>
    <lineage>
        <taxon>Bacteria</taxon>
        <taxon>Pseudomonadati</taxon>
        <taxon>Pseudomonadota</taxon>
        <taxon>Alphaproteobacteria</taxon>
        <taxon>Rhodospirillales</taxon>
        <taxon>Terasakiellaceae</taxon>
        <taxon>Terasakiella</taxon>
    </lineage>
</organism>
<dbReference type="GO" id="GO:0018580">
    <property type="term" value="F:nitronate monooxygenase activity"/>
    <property type="evidence" value="ECO:0007669"/>
    <property type="project" value="InterPro"/>
</dbReference>
<sequence length="330" mass="35843">MTLPQNFNDNLKLPVVAAPMFLVSGPELVIETCKSGVVGTFPALNQRTSDGFEDWVITIKQQLAEFESQTGEKAAPFGVNLIAHRSNPRLEADLDICVKHEVPLIITSLGAVPSLIDKVHGYGGLVFHDVINLKFAKKAAEAGADGLICVSAGAGGHAGEMNPFALVGEIRQFYDKTILLAGCLSSGRDVATAQMMGADLAYIGTRFIATKEAMAQSDYKDMIVKSRAQDIVYTPKISGVYANFLRPSLDRAGIDLATTPYKTEIDFGSELTMDEKEQGAWKDIWSAGQGVGSIDDVPHVKDLIHNMKKEYVQAVTQQADQSKKFMEEEK</sequence>
<keyword evidence="4" id="KW-0560">Oxidoreductase</keyword>
<evidence type="ECO:0000256" key="5">
    <source>
        <dbReference type="ARBA" id="ARBA00023033"/>
    </source>
</evidence>
<evidence type="ECO:0000256" key="4">
    <source>
        <dbReference type="ARBA" id="ARBA00023002"/>
    </source>
</evidence>
<dbReference type="RefSeq" id="WP_188662257.1">
    <property type="nucleotide sequence ID" value="NZ_BMHV01000005.1"/>
</dbReference>
<reference evidence="6" key="1">
    <citation type="journal article" date="2014" name="Int. J. Syst. Evol. Microbiol.">
        <title>Complete genome sequence of Corynebacterium casei LMG S-19264T (=DSM 44701T), isolated from a smear-ripened cheese.</title>
        <authorList>
            <consortium name="US DOE Joint Genome Institute (JGI-PGF)"/>
            <person name="Walter F."/>
            <person name="Albersmeier A."/>
            <person name="Kalinowski J."/>
            <person name="Ruckert C."/>
        </authorList>
    </citation>
    <scope>NUCLEOTIDE SEQUENCE</scope>
    <source>
        <strain evidence="6">CGMCC 1.15254</strain>
    </source>
</reference>
<gene>
    <name evidence="6" type="ORF">GCM10011332_09710</name>
</gene>
<dbReference type="AlphaFoldDB" id="A0A917BVC1"/>
<evidence type="ECO:0000256" key="3">
    <source>
        <dbReference type="ARBA" id="ARBA00022643"/>
    </source>
</evidence>
<keyword evidence="7" id="KW-1185">Reference proteome</keyword>
<dbReference type="PANTHER" id="PTHR42747">
    <property type="entry name" value="NITRONATE MONOOXYGENASE-RELATED"/>
    <property type="match status" value="1"/>
</dbReference>
<comment type="similarity">
    <text evidence="1">Belongs to the nitronate monooxygenase family. NMO class I subfamily.</text>
</comment>
<keyword evidence="3" id="KW-0288">FMN</keyword>
<evidence type="ECO:0000256" key="2">
    <source>
        <dbReference type="ARBA" id="ARBA00022630"/>
    </source>
</evidence>
<comment type="caution">
    <text evidence="6">The sequence shown here is derived from an EMBL/GenBank/DDBJ whole genome shotgun (WGS) entry which is preliminary data.</text>
</comment>
<name>A0A917BVC1_9PROT</name>
<dbReference type="CDD" id="cd04730">
    <property type="entry name" value="NPD_like"/>
    <property type="match status" value="1"/>
</dbReference>
<protein>
    <recommendedName>
        <fullName evidence="8">2-nitropropane dioxygenase</fullName>
    </recommendedName>
</protein>
<dbReference type="Proteomes" id="UP000632498">
    <property type="component" value="Unassembled WGS sequence"/>
</dbReference>
<dbReference type="InterPro" id="IPR004136">
    <property type="entry name" value="NMO"/>
</dbReference>
<dbReference type="Gene3D" id="3.20.20.70">
    <property type="entry name" value="Aldolase class I"/>
    <property type="match status" value="1"/>
</dbReference>
<accession>A0A917BVC1</accession>
<dbReference type="InterPro" id="IPR013785">
    <property type="entry name" value="Aldolase_TIM"/>
</dbReference>
<dbReference type="FunFam" id="3.20.20.70:FF:000210">
    <property type="entry name" value="2-nitropropane dioxygenase"/>
    <property type="match status" value="1"/>
</dbReference>
<evidence type="ECO:0000313" key="6">
    <source>
        <dbReference type="EMBL" id="GGF58203.1"/>
    </source>
</evidence>
<dbReference type="PANTHER" id="PTHR42747:SF4">
    <property type="entry name" value="BLR1330 PROTEIN"/>
    <property type="match status" value="1"/>
</dbReference>